<evidence type="ECO:0000256" key="2">
    <source>
        <dbReference type="ARBA" id="ARBA00012438"/>
    </source>
</evidence>
<dbReference type="InterPro" id="IPR036097">
    <property type="entry name" value="HisK_dim/P_sf"/>
</dbReference>
<evidence type="ECO:0000313" key="10">
    <source>
        <dbReference type="EMBL" id="GHM59330.1"/>
    </source>
</evidence>
<feature type="transmembrane region" description="Helical" evidence="8">
    <location>
        <begin position="171"/>
        <end position="198"/>
    </location>
</feature>
<dbReference type="Pfam" id="PF02518">
    <property type="entry name" value="HATPase_c"/>
    <property type="match status" value="1"/>
</dbReference>
<dbReference type="SUPFAM" id="SSF55874">
    <property type="entry name" value="ATPase domain of HSP90 chaperone/DNA topoisomerase II/histidine kinase"/>
    <property type="match status" value="1"/>
</dbReference>
<dbReference type="Proteomes" id="UP000637906">
    <property type="component" value="Unassembled WGS sequence"/>
</dbReference>
<evidence type="ECO:0000256" key="5">
    <source>
        <dbReference type="ARBA" id="ARBA00022777"/>
    </source>
</evidence>
<dbReference type="PROSITE" id="PS51257">
    <property type="entry name" value="PROKAR_LIPOPROTEIN"/>
    <property type="match status" value="1"/>
</dbReference>
<keyword evidence="8" id="KW-0812">Transmembrane</keyword>
<keyword evidence="6" id="KW-0902">Two-component regulatory system</keyword>
<evidence type="ECO:0000256" key="8">
    <source>
        <dbReference type="SAM" id="Phobius"/>
    </source>
</evidence>
<comment type="catalytic activity">
    <reaction evidence="1">
        <text>ATP + protein L-histidine = ADP + protein N-phospho-L-histidine.</text>
        <dbReference type="EC" id="2.7.13.3"/>
    </reaction>
</comment>
<dbReference type="InterPro" id="IPR036890">
    <property type="entry name" value="HATPase_C_sf"/>
</dbReference>
<dbReference type="Pfam" id="PF00512">
    <property type="entry name" value="HisKA"/>
    <property type="match status" value="1"/>
</dbReference>
<dbReference type="EMBL" id="BNGU01000008">
    <property type="protein sequence ID" value="GHM59330.1"/>
    <property type="molecule type" value="Genomic_DNA"/>
</dbReference>
<organism evidence="10 11">
    <name type="scientific">Candidatus Mesenet longicola</name>
    <dbReference type="NCBI Taxonomy" id="1892558"/>
    <lineage>
        <taxon>Bacteria</taxon>
        <taxon>Pseudomonadati</taxon>
        <taxon>Pseudomonadota</taxon>
        <taxon>Alphaproteobacteria</taxon>
        <taxon>Rickettsiales</taxon>
        <taxon>Anaplasmataceae</taxon>
        <taxon>Candidatus Mesenet</taxon>
    </lineage>
</organism>
<evidence type="ECO:0000256" key="4">
    <source>
        <dbReference type="ARBA" id="ARBA00022679"/>
    </source>
</evidence>
<dbReference type="InterPro" id="IPR004358">
    <property type="entry name" value="Sig_transdc_His_kin-like_C"/>
</dbReference>
<evidence type="ECO:0000256" key="7">
    <source>
        <dbReference type="ARBA" id="ARBA00023136"/>
    </source>
</evidence>
<keyword evidence="8" id="KW-1133">Transmembrane helix</keyword>
<dbReference type="AlphaFoldDB" id="A0A8J3MNX6"/>
<dbReference type="FunFam" id="3.30.565.10:FF:000006">
    <property type="entry name" value="Sensor histidine kinase WalK"/>
    <property type="match status" value="1"/>
</dbReference>
<keyword evidence="4" id="KW-0808">Transferase</keyword>
<dbReference type="GO" id="GO:0000155">
    <property type="term" value="F:phosphorelay sensor kinase activity"/>
    <property type="evidence" value="ECO:0007669"/>
    <property type="project" value="InterPro"/>
</dbReference>
<gene>
    <name evidence="10" type="ORF">sL5_03230</name>
</gene>
<dbReference type="InterPro" id="IPR003594">
    <property type="entry name" value="HATPase_dom"/>
</dbReference>
<evidence type="ECO:0000256" key="6">
    <source>
        <dbReference type="ARBA" id="ARBA00023012"/>
    </source>
</evidence>
<dbReference type="FunFam" id="1.10.287.130:FF:000001">
    <property type="entry name" value="Two-component sensor histidine kinase"/>
    <property type="match status" value="1"/>
</dbReference>
<dbReference type="SMART" id="SM00387">
    <property type="entry name" value="HATPase_c"/>
    <property type="match status" value="1"/>
</dbReference>
<dbReference type="SUPFAM" id="SSF47384">
    <property type="entry name" value="Homodimeric domain of signal transducing histidine kinase"/>
    <property type="match status" value="1"/>
</dbReference>
<dbReference type="Gene3D" id="3.30.565.10">
    <property type="entry name" value="Histidine kinase-like ATPase, C-terminal domain"/>
    <property type="match status" value="1"/>
</dbReference>
<dbReference type="PANTHER" id="PTHR43711">
    <property type="entry name" value="TWO-COMPONENT HISTIDINE KINASE"/>
    <property type="match status" value="1"/>
</dbReference>
<evidence type="ECO:0000256" key="1">
    <source>
        <dbReference type="ARBA" id="ARBA00000085"/>
    </source>
</evidence>
<reference evidence="10 11" key="1">
    <citation type="journal article" date="2021" name="Microb. Ecol.">
        <title>Candidatus Mesenet longicola: Novel Endosymbionts of Brontispa longissima that Induce Cytoplasmic Incompatibility.</title>
        <authorList>
            <person name="Takano S."/>
            <person name="Gotoh Y."/>
            <person name="Hayashi T."/>
        </authorList>
    </citation>
    <scope>NUCLEOTIDE SEQUENCE [LARGE SCALE GENOMIC DNA]</scope>
    <source>
        <strain evidence="10">L5</strain>
    </source>
</reference>
<dbReference type="InterPro" id="IPR005467">
    <property type="entry name" value="His_kinase_dom"/>
</dbReference>
<dbReference type="SMART" id="SM00388">
    <property type="entry name" value="HisKA"/>
    <property type="match status" value="1"/>
</dbReference>
<evidence type="ECO:0000259" key="9">
    <source>
        <dbReference type="PROSITE" id="PS50109"/>
    </source>
</evidence>
<comment type="caution">
    <text evidence="10">The sequence shown here is derived from an EMBL/GenBank/DDBJ whole genome shotgun (WGS) entry which is preliminary data.</text>
</comment>
<sequence length="460" mass="52642">MNKYKNFFVKYRVRVIFLALVFSILTSSCILVSAFLTQKTLALQQDMSSNLKIIITNSIVRKYNNLFTDGYSELHSNFNYLNQLIKCRAELSQLIGGTSIDVILYGKDGQTLFDSNLDQGNYRQLLTPKDLEQLKKNEHIFYKKNQFLVSIFRISKENGEPFLFLKIVQKYYFNFLIQISFAFIALMFSLIVIMVLFIRHLYNQNNRVISAQHETNLELENAKTLAEKENTNKSKFLANVTHELRTPLSSIIGFSEIIKNESAGPIENPKYKEYVNDIYDSGVHLLDLVNDMLDLSKAEADKLVVSKIRFDLNKTIESCLQAVTPQLQKRKIEKIITEGQLLMEADPKRMKQVIINVLSNAIKFTPEGGIIRFRTEKNTDNIIIEISDTGVGIMQQNIYKVMSEFGQSDENSYNQYQGTGLGLPLSKKLVELMGGTFSIKSEPQLGTTLTLIFPIETQDF</sequence>
<name>A0A8J3MNX6_9RICK</name>
<keyword evidence="7 8" id="KW-0472">Membrane</keyword>
<keyword evidence="3" id="KW-0597">Phosphoprotein</keyword>
<keyword evidence="5" id="KW-0418">Kinase</keyword>
<dbReference type="PRINTS" id="PR00344">
    <property type="entry name" value="BCTRLSENSOR"/>
</dbReference>
<feature type="domain" description="Histidine kinase" evidence="9">
    <location>
        <begin position="239"/>
        <end position="457"/>
    </location>
</feature>
<proteinExistence type="predicted"/>
<evidence type="ECO:0000256" key="3">
    <source>
        <dbReference type="ARBA" id="ARBA00022553"/>
    </source>
</evidence>
<dbReference type="InterPro" id="IPR050736">
    <property type="entry name" value="Sensor_HK_Regulatory"/>
</dbReference>
<dbReference type="InterPro" id="IPR003661">
    <property type="entry name" value="HisK_dim/P_dom"/>
</dbReference>
<dbReference type="Gene3D" id="1.10.287.130">
    <property type="match status" value="1"/>
</dbReference>
<evidence type="ECO:0000313" key="11">
    <source>
        <dbReference type="Proteomes" id="UP000637906"/>
    </source>
</evidence>
<dbReference type="EC" id="2.7.13.3" evidence="2"/>
<keyword evidence="11" id="KW-1185">Reference proteome</keyword>
<dbReference type="CDD" id="cd00082">
    <property type="entry name" value="HisKA"/>
    <property type="match status" value="1"/>
</dbReference>
<dbReference type="PROSITE" id="PS50109">
    <property type="entry name" value="HIS_KIN"/>
    <property type="match status" value="1"/>
</dbReference>
<dbReference type="PANTHER" id="PTHR43711:SF26">
    <property type="entry name" value="SENSOR HISTIDINE KINASE RCSC"/>
    <property type="match status" value="1"/>
</dbReference>
<accession>A0A8J3MNX6</accession>
<protein>
    <recommendedName>
        <fullName evidence="2">histidine kinase</fullName>
        <ecNumber evidence="2">2.7.13.3</ecNumber>
    </recommendedName>
</protein>